<dbReference type="InterPro" id="IPR050653">
    <property type="entry name" value="Prot_Inhib_GrowthFact_Antg"/>
</dbReference>
<dbReference type="SMART" id="SM00280">
    <property type="entry name" value="KAZAL"/>
    <property type="match status" value="6"/>
</dbReference>
<evidence type="ECO:0000256" key="2">
    <source>
        <dbReference type="ARBA" id="ARBA00022900"/>
    </source>
</evidence>
<feature type="domain" description="Kazal-like" evidence="4">
    <location>
        <begin position="57"/>
        <end position="112"/>
    </location>
</feature>
<sequence length="312" mass="33907">CPIFCTYEYMPVCGTDGKTYGNKCEMRASACLKSTMVTVAYPGECESNVVNGSAQCVCPSICPLHYSPVCGSDGNMYSNECAMRAAACKQQKMITPSLPSKCSKYTQGECEIACPDIYDPVCASNGKTYSNRCDMDADACIRDTKLTVVSQGALCKCPPSICSPVISPVCGSDGKIYKDDCELRKTACESKKNIVVADKDSCSKWKRGYLFCFSPRPCTADYRPVCASDGQTYPNVCTMDSAGCQKSMNLKVVRNGTCCVVNECPKNSSKVCGSDGWTYDNECFLKLYTCRQGKDVKVQQMGECPAKISKSR</sequence>
<feature type="domain" description="Kazal-like" evidence="4">
    <location>
        <begin position="206"/>
        <end position="258"/>
    </location>
</feature>
<dbReference type="InterPro" id="IPR036058">
    <property type="entry name" value="Kazal_dom_sf"/>
</dbReference>
<evidence type="ECO:0000256" key="3">
    <source>
        <dbReference type="ARBA" id="ARBA00023157"/>
    </source>
</evidence>
<feature type="non-terminal residue" evidence="5">
    <location>
        <position position="1"/>
    </location>
</feature>
<dbReference type="FunFam" id="3.30.60.30:FF:000120">
    <property type="entry name" value="Predicted protein"/>
    <property type="match status" value="2"/>
</dbReference>
<keyword evidence="6" id="KW-1185">Reference proteome</keyword>
<gene>
    <name evidence="5" type="ORF">NEMVEDRAFT_v1g113718</name>
</gene>
<dbReference type="PANTHER" id="PTHR10913:SF45">
    <property type="entry name" value="FOLLISTATIN, ISOFORM A-RELATED"/>
    <property type="match status" value="1"/>
</dbReference>
<evidence type="ECO:0000313" key="5">
    <source>
        <dbReference type="EMBL" id="EDO38470.1"/>
    </source>
</evidence>
<proteinExistence type="predicted"/>
<dbReference type="eggNOG" id="KOG3649">
    <property type="taxonomic scope" value="Eukaryota"/>
</dbReference>
<keyword evidence="3" id="KW-1015">Disulfide bond</keyword>
<dbReference type="PANTHER" id="PTHR10913">
    <property type="entry name" value="FOLLISTATIN-RELATED"/>
    <property type="match status" value="1"/>
</dbReference>
<keyword evidence="1" id="KW-0646">Protease inhibitor</keyword>
<dbReference type="GO" id="GO:0005576">
    <property type="term" value="C:extracellular region"/>
    <property type="evidence" value="ECO:0000318"/>
    <property type="project" value="GO_Central"/>
</dbReference>
<dbReference type="Pfam" id="PF00050">
    <property type="entry name" value="Kazal_1"/>
    <property type="match status" value="1"/>
</dbReference>
<dbReference type="FunFam" id="3.30.60.30:FF:000191">
    <property type="entry name" value="Predicted protein"/>
    <property type="match status" value="1"/>
</dbReference>
<dbReference type="AlphaFoldDB" id="A7SCV7"/>
<dbReference type="PhylomeDB" id="A7SCV7"/>
<dbReference type="PROSITE" id="PS51465">
    <property type="entry name" value="KAZAL_2"/>
    <property type="match status" value="6"/>
</dbReference>
<evidence type="ECO:0000313" key="6">
    <source>
        <dbReference type="Proteomes" id="UP000001593"/>
    </source>
</evidence>
<dbReference type="EMBL" id="DS469625">
    <property type="protein sequence ID" value="EDO38470.1"/>
    <property type="molecule type" value="Genomic_DNA"/>
</dbReference>
<keyword evidence="2" id="KW-0722">Serine protease inhibitor</keyword>
<evidence type="ECO:0000256" key="1">
    <source>
        <dbReference type="ARBA" id="ARBA00022690"/>
    </source>
</evidence>
<dbReference type="InterPro" id="IPR002350">
    <property type="entry name" value="Kazal_dom"/>
</dbReference>
<accession>A7SCV7</accession>
<dbReference type="Proteomes" id="UP000001593">
    <property type="component" value="Unassembled WGS sequence"/>
</dbReference>
<dbReference type="GO" id="GO:0030154">
    <property type="term" value="P:cell differentiation"/>
    <property type="evidence" value="ECO:0000318"/>
    <property type="project" value="GO_Central"/>
</dbReference>
<evidence type="ECO:0000259" key="4">
    <source>
        <dbReference type="PROSITE" id="PS51465"/>
    </source>
</evidence>
<dbReference type="Gene3D" id="3.30.60.30">
    <property type="match status" value="6"/>
</dbReference>
<organism evidence="5 6">
    <name type="scientific">Nematostella vectensis</name>
    <name type="common">Starlet sea anemone</name>
    <dbReference type="NCBI Taxonomy" id="45351"/>
    <lineage>
        <taxon>Eukaryota</taxon>
        <taxon>Metazoa</taxon>
        <taxon>Cnidaria</taxon>
        <taxon>Anthozoa</taxon>
        <taxon>Hexacorallia</taxon>
        <taxon>Actiniaria</taxon>
        <taxon>Edwardsiidae</taxon>
        <taxon>Nematostella</taxon>
    </lineage>
</organism>
<dbReference type="HOGENOM" id="CLU_057241_3_0_1"/>
<protein>
    <recommendedName>
        <fullName evidence="4">Kazal-like domain-containing protein</fullName>
    </recommendedName>
</protein>
<dbReference type="SUPFAM" id="SSF100895">
    <property type="entry name" value="Kazal-type serine protease inhibitors"/>
    <property type="match status" value="6"/>
</dbReference>
<reference evidence="5 6" key="1">
    <citation type="journal article" date="2007" name="Science">
        <title>Sea anemone genome reveals ancestral eumetazoan gene repertoire and genomic organization.</title>
        <authorList>
            <person name="Putnam N.H."/>
            <person name="Srivastava M."/>
            <person name="Hellsten U."/>
            <person name="Dirks B."/>
            <person name="Chapman J."/>
            <person name="Salamov A."/>
            <person name="Terry A."/>
            <person name="Shapiro H."/>
            <person name="Lindquist E."/>
            <person name="Kapitonov V.V."/>
            <person name="Jurka J."/>
            <person name="Genikhovich G."/>
            <person name="Grigoriev I.V."/>
            <person name="Lucas S.M."/>
            <person name="Steele R.E."/>
            <person name="Finnerty J.R."/>
            <person name="Technau U."/>
            <person name="Martindale M.Q."/>
            <person name="Rokhsar D.S."/>
        </authorList>
    </citation>
    <scope>NUCLEOTIDE SEQUENCE [LARGE SCALE GENOMIC DNA]</scope>
    <source>
        <strain evidence="6">CH2 X CH6</strain>
    </source>
</reference>
<feature type="domain" description="Kazal-like" evidence="4">
    <location>
        <begin position="113"/>
        <end position="159"/>
    </location>
</feature>
<dbReference type="Pfam" id="PF07648">
    <property type="entry name" value="Kazal_2"/>
    <property type="match status" value="4"/>
</dbReference>
<feature type="domain" description="Kazal-like" evidence="4">
    <location>
        <begin position="1"/>
        <end position="47"/>
    </location>
</feature>
<dbReference type="InParanoid" id="A7SCV7"/>
<feature type="domain" description="Kazal-like" evidence="4">
    <location>
        <begin position="162"/>
        <end position="204"/>
    </location>
</feature>
<feature type="domain" description="Kazal-like" evidence="4">
    <location>
        <begin position="259"/>
        <end position="306"/>
    </location>
</feature>
<dbReference type="MEROPS" id="I01.963"/>
<name>A7SCV7_NEMVE</name>
<dbReference type="CDD" id="cd00104">
    <property type="entry name" value="KAZAL_FS"/>
    <property type="match status" value="6"/>
</dbReference>
<dbReference type="OMA" id="CINIRCE"/>